<organism evidence="2 3">
    <name type="scientific">Tritrichomonas foetus</name>
    <dbReference type="NCBI Taxonomy" id="1144522"/>
    <lineage>
        <taxon>Eukaryota</taxon>
        <taxon>Metamonada</taxon>
        <taxon>Parabasalia</taxon>
        <taxon>Tritrichomonadida</taxon>
        <taxon>Tritrichomonadidae</taxon>
        <taxon>Tritrichomonas</taxon>
    </lineage>
</organism>
<dbReference type="EMBL" id="MLAK01000659">
    <property type="protein sequence ID" value="OHT08773.1"/>
    <property type="molecule type" value="Genomic_DNA"/>
</dbReference>
<feature type="coiled-coil region" evidence="1">
    <location>
        <begin position="234"/>
        <end position="268"/>
    </location>
</feature>
<evidence type="ECO:0000313" key="3">
    <source>
        <dbReference type="Proteomes" id="UP000179807"/>
    </source>
</evidence>
<dbReference type="AlphaFoldDB" id="A0A1J4KHH0"/>
<dbReference type="RefSeq" id="XP_068361909.1">
    <property type="nucleotide sequence ID" value="XM_068502704.1"/>
</dbReference>
<dbReference type="VEuPathDB" id="TrichDB:TRFO_22697"/>
<proteinExistence type="predicted"/>
<keyword evidence="1" id="KW-0175">Coiled coil</keyword>
<protein>
    <recommendedName>
        <fullName evidence="4">BTB domain-containing protein</fullName>
    </recommendedName>
</protein>
<name>A0A1J4KHH0_9EUKA</name>
<keyword evidence="3" id="KW-1185">Reference proteome</keyword>
<reference evidence="2" key="1">
    <citation type="submission" date="2016-10" db="EMBL/GenBank/DDBJ databases">
        <authorList>
            <person name="Benchimol M."/>
            <person name="Almeida L.G."/>
            <person name="Vasconcelos A.T."/>
            <person name="Perreira-Neves A."/>
            <person name="Rosa I.A."/>
            <person name="Tasca T."/>
            <person name="Bogo M.R."/>
            <person name="de Souza W."/>
        </authorList>
    </citation>
    <scope>NUCLEOTIDE SEQUENCE [LARGE SCALE GENOMIC DNA]</scope>
    <source>
        <strain evidence="2">K</strain>
    </source>
</reference>
<accession>A0A1J4KHH0</accession>
<evidence type="ECO:0008006" key="4">
    <source>
        <dbReference type="Google" id="ProtNLM"/>
    </source>
</evidence>
<dbReference type="Proteomes" id="UP000179807">
    <property type="component" value="Unassembled WGS sequence"/>
</dbReference>
<dbReference type="GeneID" id="94837408"/>
<gene>
    <name evidence="2" type="ORF">TRFO_22697</name>
</gene>
<comment type="caution">
    <text evidence="2">The sequence shown here is derived from an EMBL/GenBank/DDBJ whole genome shotgun (WGS) entry which is preliminary data.</text>
</comment>
<sequence length="279" mass="32382">MNTNPDAANNNLKFEIIIDDQREYVNEKMMMLQSGLFSRRYIEYQSGQQKGYSLNFSDIKNKGRNLKQYFNIFRGQPANLEISDLYSLLLIAEEWESPEIVTQLKLFLQANTSAQELLAKFAFDINAKLEVAQSLVDLVSSKCRDIYQSPTFLNLPPNYLCMILSNPNCALPRRDLFDKLILQLIEKHEYKCASLVNKIDFLSTEYETLTELNALLNKIKLSEMYPNVKRVLFLRTCEIEKNKLEVKISALEKENKALKEKVNISESLVRQLHVLKSHQ</sequence>
<evidence type="ECO:0000256" key="1">
    <source>
        <dbReference type="SAM" id="Coils"/>
    </source>
</evidence>
<evidence type="ECO:0000313" key="2">
    <source>
        <dbReference type="EMBL" id="OHT08773.1"/>
    </source>
</evidence>